<dbReference type="RefSeq" id="WP_117961428.1">
    <property type="nucleotide sequence ID" value="NZ_JAJEQF010000005.1"/>
</dbReference>
<keyword evidence="3" id="KW-0479">Metal-binding</keyword>
<evidence type="ECO:0000256" key="3">
    <source>
        <dbReference type="ARBA" id="ARBA00022723"/>
    </source>
</evidence>
<dbReference type="Gene3D" id="3.90.1150.10">
    <property type="entry name" value="Aspartate Aminotransferase, domain 1"/>
    <property type="match status" value="1"/>
</dbReference>
<keyword evidence="6" id="KW-0411">Iron-sulfur</keyword>
<dbReference type="GO" id="GO:0031071">
    <property type="term" value="F:cysteine desulfurase activity"/>
    <property type="evidence" value="ECO:0007669"/>
    <property type="project" value="UniProtKB-ARBA"/>
</dbReference>
<dbReference type="InterPro" id="IPR016454">
    <property type="entry name" value="Cysteine_dSase"/>
</dbReference>
<dbReference type="Gene3D" id="1.10.260.50">
    <property type="match status" value="1"/>
</dbReference>
<evidence type="ECO:0000256" key="4">
    <source>
        <dbReference type="ARBA" id="ARBA00022898"/>
    </source>
</evidence>
<dbReference type="InterPro" id="IPR015422">
    <property type="entry name" value="PyrdxlP-dep_Trfase_small"/>
</dbReference>
<keyword evidence="5" id="KW-0408">Iron</keyword>
<name>A0AAE3AU00_9FIRM</name>
<dbReference type="PANTHER" id="PTHR11601:SF50">
    <property type="entry name" value="CYSTEINE DESULFURASE ISCS 2-RELATED"/>
    <property type="match status" value="1"/>
</dbReference>
<dbReference type="PANTHER" id="PTHR11601">
    <property type="entry name" value="CYSTEINE DESULFURYLASE FAMILY MEMBER"/>
    <property type="match status" value="1"/>
</dbReference>
<evidence type="ECO:0000256" key="7">
    <source>
        <dbReference type="RuleBase" id="RU004504"/>
    </source>
</evidence>
<accession>A0AAE3AU00</accession>
<dbReference type="InterPro" id="IPR000192">
    <property type="entry name" value="Aminotrans_V_dom"/>
</dbReference>
<comment type="similarity">
    <text evidence="2">Belongs to the class-V pyridoxal-phosphate-dependent aminotransferase family. NifS/IscS subfamily.</text>
</comment>
<dbReference type="Pfam" id="PF00266">
    <property type="entry name" value="Aminotran_5"/>
    <property type="match status" value="1"/>
</dbReference>
<dbReference type="InterPro" id="IPR015424">
    <property type="entry name" value="PyrdxlP-dep_Trfase"/>
</dbReference>
<dbReference type="SUPFAM" id="SSF53383">
    <property type="entry name" value="PLP-dependent transferases"/>
    <property type="match status" value="1"/>
</dbReference>
<comment type="cofactor">
    <cofactor evidence="1 7">
        <name>pyridoxal 5'-phosphate</name>
        <dbReference type="ChEBI" id="CHEBI:597326"/>
    </cofactor>
</comment>
<evidence type="ECO:0000256" key="1">
    <source>
        <dbReference type="ARBA" id="ARBA00001933"/>
    </source>
</evidence>
<protein>
    <submittedName>
        <fullName evidence="9">Cysteine desulfurase</fullName>
    </submittedName>
</protein>
<evidence type="ECO:0000259" key="8">
    <source>
        <dbReference type="Pfam" id="PF00266"/>
    </source>
</evidence>
<dbReference type="InterPro" id="IPR020578">
    <property type="entry name" value="Aminotrans_V_PyrdxlP_BS"/>
</dbReference>
<comment type="caution">
    <text evidence="9">The sequence shown here is derived from an EMBL/GenBank/DDBJ whole genome shotgun (WGS) entry which is preliminary data.</text>
</comment>
<keyword evidence="4" id="KW-0663">Pyridoxal phosphate</keyword>
<keyword evidence="10" id="KW-1185">Reference proteome</keyword>
<organism evidence="9 10">
    <name type="scientific">Gallintestinimicrobium propionicum</name>
    <dbReference type="NCBI Taxonomy" id="2981770"/>
    <lineage>
        <taxon>Bacteria</taxon>
        <taxon>Bacillati</taxon>
        <taxon>Bacillota</taxon>
        <taxon>Clostridia</taxon>
        <taxon>Lachnospirales</taxon>
        <taxon>Lachnospiraceae</taxon>
        <taxon>Gallintestinimicrobium</taxon>
    </lineage>
</organism>
<evidence type="ECO:0000313" key="9">
    <source>
        <dbReference type="EMBL" id="MCC2166781.1"/>
    </source>
</evidence>
<dbReference type="EMBL" id="JAJEQF010000005">
    <property type="protein sequence ID" value="MCC2166781.1"/>
    <property type="molecule type" value="Genomic_DNA"/>
</dbReference>
<evidence type="ECO:0000256" key="6">
    <source>
        <dbReference type="ARBA" id="ARBA00023014"/>
    </source>
</evidence>
<proteinExistence type="inferred from homology"/>
<evidence type="ECO:0000256" key="5">
    <source>
        <dbReference type="ARBA" id="ARBA00023004"/>
    </source>
</evidence>
<dbReference type="PIRSF" id="PIRSF005572">
    <property type="entry name" value="NifS"/>
    <property type="match status" value="1"/>
</dbReference>
<dbReference type="GO" id="GO:0046872">
    <property type="term" value="F:metal ion binding"/>
    <property type="evidence" value="ECO:0007669"/>
    <property type="project" value="UniProtKB-KW"/>
</dbReference>
<dbReference type="FunFam" id="3.40.640.10:FF:000084">
    <property type="entry name" value="IscS-like cysteine desulfurase"/>
    <property type="match status" value="1"/>
</dbReference>
<dbReference type="NCBIfam" id="NF002806">
    <property type="entry name" value="PRK02948.1"/>
    <property type="match status" value="1"/>
</dbReference>
<dbReference type="InterPro" id="IPR015421">
    <property type="entry name" value="PyrdxlP-dep_Trfase_major"/>
</dbReference>
<feature type="domain" description="Aminotransferase class V" evidence="8">
    <location>
        <begin position="4"/>
        <end position="368"/>
    </location>
</feature>
<gene>
    <name evidence="9" type="ORF">LKD45_03540</name>
</gene>
<dbReference type="Gene3D" id="3.40.640.10">
    <property type="entry name" value="Type I PLP-dependent aspartate aminotransferase-like (Major domain)"/>
    <property type="match status" value="1"/>
</dbReference>
<evidence type="ECO:0000256" key="2">
    <source>
        <dbReference type="ARBA" id="ARBA00006490"/>
    </source>
</evidence>
<reference evidence="9 10" key="1">
    <citation type="submission" date="2021-10" db="EMBL/GenBank/DDBJ databases">
        <title>Anaerobic single-cell dispensing facilitates the cultivation of human gut bacteria.</title>
        <authorList>
            <person name="Afrizal A."/>
        </authorList>
    </citation>
    <scope>NUCLEOTIDE SEQUENCE [LARGE SCALE GENOMIC DNA]</scope>
    <source>
        <strain evidence="9 10">CLA-AA-H244</strain>
    </source>
</reference>
<evidence type="ECO:0000313" key="10">
    <source>
        <dbReference type="Proteomes" id="UP001199355"/>
    </source>
</evidence>
<dbReference type="Proteomes" id="UP001199355">
    <property type="component" value="Unassembled WGS sequence"/>
</dbReference>
<dbReference type="PROSITE" id="PS00595">
    <property type="entry name" value="AA_TRANSFER_CLASS_5"/>
    <property type="match status" value="1"/>
</dbReference>
<sequence>MECYLDNSATTRCLDSAAALMAGILCTDYGNPSSLHHKGVQAEEYVRHAREVIAKTLKVTPKEIFFTSGGTESDNLALRGAAYANARQGKHLITTSIEHPAILNTMQYLEQQGFEVTYLPVDENGKIRLSDLEAAIRPDTILVSIMHTNNEIGALEPIAEAGELIKRVNPNTLFHVDAVQGYGKAKILPKRMKIDMLSVSGHKIHGPKGIGFLYVGDRVKIRPIVFGGGQERGLRSGTENVPAIAGMGKAAEEMYQNLDTDLDRMYALKQRLADGISTMENVRINGLCGRDSAPHVLSVSFAGVRSEVLLHALEEREIYVSAGSACASNHPDTAGSATLRAIGLPKELLNSTIRFSLSVFTTEEEIDYTVQVLHELVPMLRRFTRR</sequence>
<dbReference type="GO" id="GO:0051536">
    <property type="term" value="F:iron-sulfur cluster binding"/>
    <property type="evidence" value="ECO:0007669"/>
    <property type="project" value="UniProtKB-KW"/>
</dbReference>
<dbReference type="AlphaFoldDB" id="A0AAE3AU00"/>